<name>A0A813C8U4_9DINO</name>
<evidence type="ECO:0000313" key="3">
    <source>
        <dbReference type="Proteomes" id="UP000601435"/>
    </source>
</evidence>
<keyword evidence="3" id="KW-1185">Reference proteome</keyword>
<gene>
    <name evidence="2" type="ORF">SNEC2469_LOCUS34266</name>
</gene>
<reference evidence="2" key="1">
    <citation type="submission" date="2021-02" db="EMBL/GenBank/DDBJ databases">
        <authorList>
            <person name="Dougan E. K."/>
            <person name="Rhodes N."/>
            <person name="Thang M."/>
            <person name="Chan C."/>
        </authorList>
    </citation>
    <scope>NUCLEOTIDE SEQUENCE</scope>
</reference>
<accession>A0A813C8U4</accession>
<dbReference type="EMBL" id="CAJNJA010093806">
    <property type="protein sequence ID" value="CAE7941395.1"/>
    <property type="molecule type" value="Genomic_DNA"/>
</dbReference>
<evidence type="ECO:0000256" key="1">
    <source>
        <dbReference type="SAM" id="MobiDB-lite"/>
    </source>
</evidence>
<protein>
    <submittedName>
        <fullName evidence="2">Uncharacterized protein</fullName>
    </submittedName>
</protein>
<proteinExistence type="predicted"/>
<comment type="caution">
    <text evidence="2">The sequence shown here is derived from an EMBL/GenBank/DDBJ whole genome shotgun (WGS) entry which is preliminary data.</text>
</comment>
<dbReference type="Proteomes" id="UP000601435">
    <property type="component" value="Unassembled WGS sequence"/>
</dbReference>
<dbReference type="AlphaFoldDB" id="A0A813C8U4"/>
<evidence type="ECO:0000313" key="2">
    <source>
        <dbReference type="EMBL" id="CAE7941395.1"/>
    </source>
</evidence>
<organism evidence="2 3">
    <name type="scientific">Symbiodinium necroappetens</name>
    <dbReference type="NCBI Taxonomy" id="1628268"/>
    <lineage>
        <taxon>Eukaryota</taxon>
        <taxon>Sar</taxon>
        <taxon>Alveolata</taxon>
        <taxon>Dinophyceae</taxon>
        <taxon>Suessiales</taxon>
        <taxon>Symbiodiniaceae</taxon>
        <taxon>Symbiodinium</taxon>
    </lineage>
</organism>
<dbReference type="OrthoDB" id="10630864at2759"/>
<feature type="region of interest" description="Disordered" evidence="1">
    <location>
        <begin position="174"/>
        <end position="214"/>
    </location>
</feature>
<sequence>MIITWLNDMVAQARGTSSSSSASSTTLPPGEAIGRAVRNLGLALKGIQTEDRPEHWIQLAETVMFLEAVRKGEAVAHPADVMAATRGILTSNLARERRQRRARGMILDLQDLRNHLAGGSSEELNAVHAALLRALDEVEELMFPAAGETLPPAPLDTAQSPPAQGEWWLHDRHHGLGNAPGEVPRSPTVAVASEDGESMTSHRRRRQRAALLDD</sequence>